<evidence type="ECO:0000313" key="2">
    <source>
        <dbReference type="Proteomes" id="UP000267368"/>
    </source>
</evidence>
<name>A0A3N0AEH1_9ACTN</name>
<gene>
    <name evidence="1" type="ORF">DMP07_06990</name>
</gene>
<sequence>MNLEDWQTRVDSIDLGDMRLYHAYAFNEKTKQVIEGDTEHPDEEFVRMRFQQQLMGTLMQVDMEEQMRAAQEGRAQADE</sequence>
<keyword evidence="2" id="KW-1185">Reference proteome</keyword>
<dbReference type="Proteomes" id="UP000267368">
    <property type="component" value="Unassembled WGS sequence"/>
</dbReference>
<protein>
    <submittedName>
        <fullName evidence="1">Uncharacterized protein</fullName>
    </submittedName>
</protein>
<proteinExistence type="predicted"/>
<dbReference type="EMBL" id="QICB01000005">
    <property type="protein sequence ID" value="RNL19438.1"/>
    <property type="molecule type" value="Genomic_DNA"/>
</dbReference>
<organism evidence="1 2">
    <name type="scientific">Slackia faecicanis</name>
    <dbReference type="NCBI Taxonomy" id="255723"/>
    <lineage>
        <taxon>Bacteria</taxon>
        <taxon>Bacillati</taxon>
        <taxon>Actinomycetota</taxon>
        <taxon>Coriobacteriia</taxon>
        <taxon>Eggerthellales</taxon>
        <taxon>Eggerthellaceae</taxon>
        <taxon>Slackia</taxon>
    </lineage>
</organism>
<dbReference type="AlphaFoldDB" id="A0A3N0AEH1"/>
<reference evidence="2" key="1">
    <citation type="submission" date="2018-05" db="EMBL/GenBank/DDBJ databases">
        <title>Genome Sequencing of selected type strains of the family Eggerthellaceae.</title>
        <authorList>
            <person name="Danylec N."/>
            <person name="Stoll D.A."/>
            <person name="Doetsch A."/>
            <person name="Huch M."/>
        </authorList>
    </citation>
    <scope>NUCLEOTIDE SEQUENCE [LARGE SCALE GENOMIC DNA]</scope>
    <source>
        <strain evidence="2">DSM 17537</strain>
    </source>
</reference>
<comment type="caution">
    <text evidence="1">The sequence shown here is derived from an EMBL/GenBank/DDBJ whole genome shotgun (WGS) entry which is preliminary data.</text>
</comment>
<dbReference type="OrthoDB" id="9904392at2"/>
<evidence type="ECO:0000313" key="1">
    <source>
        <dbReference type="EMBL" id="RNL19438.1"/>
    </source>
</evidence>
<accession>A0A3N0AEH1</accession>
<dbReference type="RefSeq" id="WP_123198431.1">
    <property type="nucleotide sequence ID" value="NZ_QICB01000005.1"/>
</dbReference>